<evidence type="ECO:0000313" key="3">
    <source>
        <dbReference type="Proteomes" id="UP000830835"/>
    </source>
</evidence>
<accession>A0ABT0C6A4</accession>
<feature type="transmembrane region" description="Helical" evidence="1">
    <location>
        <begin position="55"/>
        <end position="75"/>
    </location>
</feature>
<dbReference type="EMBL" id="JAFIRA010000001">
    <property type="protein sequence ID" value="MCJ2541320.1"/>
    <property type="molecule type" value="Genomic_DNA"/>
</dbReference>
<dbReference type="Proteomes" id="UP000830835">
    <property type="component" value="Unassembled WGS sequence"/>
</dbReference>
<proteinExistence type="predicted"/>
<dbReference type="RefSeq" id="WP_244348324.1">
    <property type="nucleotide sequence ID" value="NZ_JAFIRA010000001.1"/>
</dbReference>
<evidence type="ECO:0000313" key="2">
    <source>
        <dbReference type="EMBL" id="MCJ2541320.1"/>
    </source>
</evidence>
<keyword evidence="1" id="KW-0472">Membrane</keyword>
<comment type="caution">
    <text evidence="2">The sequence shown here is derived from an EMBL/GenBank/DDBJ whole genome shotgun (WGS) entry which is preliminary data.</text>
</comment>
<sequence>MSGSDPSSSGGGNRATPSGFGQVRQAWALWLYPLLWLLTFVGIRSSEPQIFGIPAWYLGAGLIILLLVPLNLYVVQMCWPRMRDD</sequence>
<keyword evidence="1" id="KW-1133">Transmembrane helix</keyword>
<feature type="transmembrane region" description="Helical" evidence="1">
    <location>
        <begin position="26"/>
        <end position="43"/>
    </location>
</feature>
<organism evidence="2 3">
    <name type="scientific">Thermostichus vulcanus str. 'Rupite'</name>
    <dbReference type="NCBI Taxonomy" id="2813851"/>
    <lineage>
        <taxon>Bacteria</taxon>
        <taxon>Bacillati</taxon>
        <taxon>Cyanobacteriota</taxon>
        <taxon>Cyanophyceae</taxon>
        <taxon>Thermostichales</taxon>
        <taxon>Thermostichaceae</taxon>
        <taxon>Thermostichus</taxon>
    </lineage>
</organism>
<keyword evidence="3" id="KW-1185">Reference proteome</keyword>
<reference evidence="2" key="1">
    <citation type="submission" date="2021-02" db="EMBL/GenBank/DDBJ databases">
        <title>The CRISPR/cas machinery reduction and long-range gene transfer in the hot spring cyanobacterium Synechococcus.</title>
        <authorList>
            <person name="Dvorak P."/>
            <person name="Jahodarova E."/>
            <person name="Hasler P."/>
            <person name="Poulickova A."/>
        </authorList>
    </citation>
    <scope>NUCLEOTIDE SEQUENCE</scope>
    <source>
        <strain evidence="2">Rupite</strain>
    </source>
</reference>
<gene>
    <name evidence="2" type="ORF">JX360_00110</name>
</gene>
<name>A0ABT0C6A4_THEVL</name>
<keyword evidence="1" id="KW-0812">Transmembrane</keyword>
<evidence type="ECO:0000256" key="1">
    <source>
        <dbReference type="SAM" id="Phobius"/>
    </source>
</evidence>
<protein>
    <submittedName>
        <fullName evidence="2">Uncharacterized protein</fullName>
    </submittedName>
</protein>